<dbReference type="PRINTS" id="PR00412">
    <property type="entry name" value="EPOXHYDRLASE"/>
</dbReference>
<dbReference type="AlphaFoldDB" id="A0A418WZ23"/>
<evidence type="ECO:0000259" key="2">
    <source>
        <dbReference type="Pfam" id="PF00561"/>
    </source>
</evidence>
<dbReference type="GO" id="GO:0016787">
    <property type="term" value="F:hydrolase activity"/>
    <property type="evidence" value="ECO:0007669"/>
    <property type="project" value="UniProtKB-KW"/>
</dbReference>
<reference evidence="3 4" key="1">
    <citation type="submission" date="2018-09" db="EMBL/GenBank/DDBJ databases">
        <authorList>
            <person name="Zhu H."/>
        </authorList>
    </citation>
    <scope>NUCLEOTIDE SEQUENCE [LARGE SCALE GENOMIC DNA]</scope>
    <source>
        <strain evidence="3 4">K2R10-39</strain>
    </source>
</reference>
<dbReference type="OrthoDB" id="9780765at2"/>
<evidence type="ECO:0000256" key="1">
    <source>
        <dbReference type="ARBA" id="ARBA00022801"/>
    </source>
</evidence>
<protein>
    <submittedName>
        <fullName evidence="3">Alpha/beta hydrolase</fullName>
    </submittedName>
</protein>
<evidence type="ECO:0000313" key="3">
    <source>
        <dbReference type="EMBL" id="RJG05488.1"/>
    </source>
</evidence>
<name>A0A418WZ23_9BURK</name>
<sequence>MFAGFEEATIELDGVAIHYRVHRSAGPALLLLHGHPQTHVIWHKVANRLARDYTVVCADLRGYGDSGKPEAVADHANYSKRAMALDMVKLMSHLGFEEFFVVGHDRGGRVAHRLAADHPQRVRKLAVLDIAPTLTMYEQTSMAFAQAYYHWFFLIQPAQFPETLLGADPEFYLLNTIGGRSSGMAPFAPEAVEEYKRCIKLPGTIRGICEDYRASATIDLEHDRADIAAGHKLAMPLLALWGAHGVVEKCFKPLDEWRKVASDVRGCALPSGHYIPEEVPELLLNELTGFLEE</sequence>
<gene>
    <name evidence="3" type="ORF">D3870_05150</name>
</gene>
<dbReference type="RefSeq" id="WP_119737227.1">
    <property type="nucleotide sequence ID" value="NZ_QYUN01000002.1"/>
</dbReference>
<dbReference type="Pfam" id="PF00561">
    <property type="entry name" value="Abhydrolase_1"/>
    <property type="match status" value="1"/>
</dbReference>
<organism evidence="3 4">
    <name type="scientific">Noviherbaspirillum cavernae</name>
    <dbReference type="NCBI Taxonomy" id="2320862"/>
    <lineage>
        <taxon>Bacteria</taxon>
        <taxon>Pseudomonadati</taxon>
        <taxon>Pseudomonadota</taxon>
        <taxon>Betaproteobacteria</taxon>
        <taxon>Burkholderiales</taxon>
        <taxon>Oxalobacteraceae</taxon>
        <taxon>Noviherbaspirillum</taxon>
    </lineage>
</organism>
<dbReference type="Gene3D" id="3.40.50.1820">
    <property type="entry name" value="alpha/beta hydrolase"/>
    <property type="match status" value="1"/>
</dbReference>
<accession>A0A418WZ23</accession>
<dbReference type="PRINTS" id="PR00111">
    <property type="entry name" value="ABHYDROLASE"/>
</dbReference>
<dbReference type="SUPFAM" id="SSF53474">
    <property type="entry name" value="alpha/beta-Hydrolases"/>
    <property type="match status" value="1"/>
</dbReference>
<feature type="domain" description="AB hydrolase-1" evidence="2">
    <location>
        <begin position="27"/>
        <end position="173"/>
    </location>
</feature>
<evidence type="ECO:0000313" key="4">
    <source>
        <dbReference type="Proteomes" id="UP000285190"/>
    </source>
</evidence>
<comment type="caution">
    <text evidence="3">The sequence shown here is derived from an EMBL/GenBank/DDBJ whole genome shotgun (WGS) entry which is preliminary data.</text>
</comment>
<dbReference type="InterPro" id="IPR000639">
    <property type="entry name" value="Epox_hydrolase-like"/>
</dbReference>
<dbReference type="EMBL" id="QYUN01000002">
    <property type="protein sequence ID" value="RJG05488.1"/>
    <property type="molecule type" value="Genomic_DNA"/>
</dbReference>
<proteinExistence type="predicted"/>
<dbReference type="Proteomes" id="UP000285190">
    <property type="component" value="Unassembled WGS sequence"/>
</dbReference>
<dbReference type="InterPro" id="IPR000073">
    <property type="entry name" value="AB_hydrolase_1"/>
</dbReference>
<dbReference type="InterPro" id="IPR029058">
    <property type="entry name" value="AB_hydrolase_fold"/>
</dbReference>
<keyword evidence="1 3" id="KW-0378">Hydrolase</keyword>
<dbReference type="PANTHER" id="PTHR43329">
    <property type="entry name" value="EPOXIDE HYDROLASE"/>
    <property type="match status" value="1"/>
</dbReference>
<keyword evidence="4" id="KW-1185">Reference proteome</keyword>